<evidence type="ECO:0000256" key="1">
    <source>
        <dbReference type="ARBA" id="ARBA00004123"/>
    </source>
</evidence>
<dbReference type="Pfam" id="PF06544">
    <property type="entry name" value="Prp3_C"/>
    <property type="match status" value="1"/>
</dbReference>
<accession>G0R3Z4</accession>
<dbReference type="PANTHER" id="PTHR14212:SF0">
    <property type="entry name" value="U4_U6 SMALL NUCLEAR RIBONUCLEOPROTEIN PRP3"/>
    <property type="match status" value="1"/>
</dbReference>
<dbReference type="eggNOG" id="KOG2769">
    <property type="taxonomic scope" value="Eukaryota"/>
</dbReference>
<dbReference type="InParanoid" id="G0R3Z4"/>
<dbReference type="GeneID" id="14903886"/>
<feature type="domain" description="Pre-mRNA-splicing factor 3" evidence="6">
    <location>
        <begin position="22"/>
        <end position="194"/>
    </location>
</feature>
<dbReference type="InterPro" id="IPR013881">
    <property type="entry name" value="Pre-mRNA_splic_Prp3_dom"/>
</dbReference>
<dbReference type="Proteomes" id="UP000008983">
    <property type="component" value="Unassembled WGS sequence"/>
</dbReference>
<dbReference type="EMBL" id="GL984318">
    <property type="protein sequence ID" value="EGR27825.1"/>
    <property type="molecule type" value="Genomic_DNA"/>
</dbReference>
<evidence type="ECO:0000256" key="4">
    <source>
        <dbReference type="ARBA" id="ARBA00023242"/>
    </source>
</evidence>
<protein>
    <submittedName>
        <fullName evidence="7">U4 u6 small nuclear, putative</fullName>
    </submittedName>
</protein>
<dbReference type="InterPro" id="IPR010541">
    <property type="entry name" value="Prp3_C"/>
</dbReference>
<feature type="domain" description="Small nuclear ribonucleoprotein Prp3 C-terminal" evidence="5">
    <location>
        <begin position="217"/>
        <end position="355"/>
    </location>
</feature>
<dbReference type="OMA" id="ASMFMNY"/>
<evidence type="ECO:0000256" key="2">
    <source>
        <dbReference type="ARBA" id="ARBA00022664"/>
    </source>
</evidence>
<dbReference type="STRING" id="857967.G0R3Z4"/>
<keyword evidence="8" id="KW-1185">Reference proteome</keyword>
<dbReference type="GO" id="GO:0000398">
    <property type="term" value="P:mRNA splicing, via spliceosome"/>
    <property type="evidence" value="ECO:0007669"/>
    <property type="project" value="InterPro"/>
</dbReference>
<evidence type="ECO:0000313" key="8">
    <source>
        <dbReference type="Proteomes" id="UP000008983"/>
    </source>
</evidence>
<gene>
    <name evidence="7" type="ORF">IMG5_188510</name>
</gene>
<comment type="subcellular location">
    <subcellularLocation>
        <location evidence="1">Nucleus</location>
    </subcellularLocation>
</comment>
<dbReference type="Pfam" id="PF08572">
    <property type="entry name" value="PRP3"/>
    <property type="match status" value="1"/>
</dbReference>
<organism evidence="7 8">
    <name type="scientific">Ichthyophthirius multifiliis</name>
    <name type="common">White spot disease agent</name>
    <name type="synonym">Ich</name>
    <dbReference type="NCBI Taxonomy" id="5932"/>
    <lineage>
        <taxon>Eukaryota</taxon>
        <taxon>Sar</taxon>
        <taxon>Alveolata</taxon>
        <taxon>Ciliophora</taxon>
        <taxon>Intramacronucleata</taxon>
        <taxon>Oligohymenophorea</taxon>
        <taxon>Hymenostomatida</taxon>
        <taxon>Ophryoglenina</taxon>
        <taxon>Ichthyophthirius</taxon>
    </lineage>
</organism>
<evidence type="ECO:0000259" key="6">
    <source>
        <dbReference type="Pfam" id="PF08572"/>
    </source>
</evidence>
<evidence type="ECO:0000259" key="5">
    <source>
        <dbReference type="Pfam" id="PF06544"/>
    </source>
</evidence>
<keyword evidence="2" id="KW-0507">mRNA processing</keyword>
<dbReference type="RefSeq" id="XP_004027170.1">
    <property type="nucleotide sequence ID" value="XM_004027121.1"/>
</dbReference>
<evidence type="ECO:0000313" key="7">
    <source>
        <dbReference type="EMBL" id="EGR27825.1"/>
    </source>
</evidence>
<evidence type="ECO:0000256" key="3">
    <source>
        <dbReference type="ARBA" id="ARBA00023187"/>
    </source>
</evidence>
<dbReference type="PANTHER" id="PTHR14212">
    <property type="entry name" value="U4/U6-ASSOCIATED RNA SPLICING FACTOR-RELATED"/>
    <property type="match status" value="1"/>
</dbReference>
<name>G0R3Z4_ICHMU</name>
<dbReference type="AlphaFoldDB" id="G0R3Z4"/>
<dbReference type="CDD" id="cd24162">
    <property type="entry name" value="Prp3_C"/>
    <property type="match status" value="1"/>
</dbReference>
<proteinExistence type="predicted"/>
<keyword evidence="3" id="KW-0508">mRNA splicing</keyword>
<keyword evidence="4" id="KW-0539">Nucleus</keyword>
<sequence>MEIENNNKESFNENLAFKQLIQKTEEDYRREEFQRSNSRYLQYINQKKQSLKQKHHNPIPDIEWWDLVLFDKNRRYYLPLDNNKITNLIEHPKPFKNEGLPNQNQNVVIPIYLTREERKKLRRRHRMEKEKEKQDKIKLGLIEPPPPKIKLSNMMRVLTNETVADPTKMEQLVRQGVSERLQAHLKRNQQRQLTKEQKADKFLRKLKRDSGIECRVALFRIESLTDRVHKFKVDINAQQLQLHGLLVTPVATQDGRNQNNMPTIIIVEGGPKAIKFYKKLLLRRIKWNKSSYLDKDENGNPLPLPELQNNKCALVWEGVVKDHSFNKWKAMETDSEVEAKRAFVEKNVEFYFDMAINYQYPE</sequence>
<dbReference type="InterPro" id="IPR027104">
    <property type="entry name" value="Prp3"/>
</dbReference>
<reference evidence="7 8" key="1">
    <citation type="submission" date="2011-07" db="EMBL/GenBank/DDBJ databases">
        <authorList>
            <person name="Coyne R."/>
            <person name="Brami D."/>
            <person name="Johnson J."/>
            <person name="Hostetler J."/>
            <person name="Hannick L."/>
            <person name="Clark T."/>
            <person name="Cassidy-Hanley D."/>
            <person name="Inman J."/>
        </authorList>
    </citation>
    <scope>NUCLEOTIDE SEQUENCE [LARGE SCALE GENOMIC DNA]</scope>
    <source>
        <strain evidence="7 8">G5</strain>
    </source>
</reference>
<dbReference type="OrthoDB" id="10264544at2759"/>
<dbReference type="GO" id="GO:0046540">
    <property type="term" value="C:U4/U6 x U5 tri-snRNP complex"/>
    <property type="evidence" value="ECO:0007669"/>
    <property type="project" value="InterPro"/>
</dbReference>